<accession>A0AAV4F7J8</accession>
<organism evidence="1 2">
    <name type="scientific">Elysia marginata</name>
    <dbReference type="NCBI Taxonomy" id="1093978"/>
    <lineage>
        <taxon>Eukaryota</taxon>
        <taxon>Metazoa</taxon>
        <taxon>Spiralia</taxon>
        <taxon>Lophotrochozoa</taxon>
        <taxon>Mollusca</taxon>
        <taxon>Gastropoda</taxon>
        <taxon>Heterobranchia</taxon>
        <taxon>Euthyneura</taxon>
        <taxon>Panpulmonata</taxon>
        <taxon>Sacoglossa</taxon>
        <taxon>Placobranchoidea</taxon>
        <taxon>Plakobranchidae</taxon>
        <taxon>Elysia</taxon>
    </lineage>
</organism>
<dbReference type="Proteomes" id="UP000762676">
    <property type="component" value="Unassembled WGS sequence"/>
</dbReference>
<evidence type="ECO:0000313" key="1">
    <source>
        <dbReference type="EMBL" id="GFR69328.1"/>
    </source>
</evidence>
<protein>
    <submittedName>
        <fullName evidence="1">Very-long-chain enoyl-CoA reductase</fullName>
    </submittedName>
</protein>
<dbReference type="PANTHER" id="PTHR19446">
    <property type="entry name" value="REVERSE TRANSCRIPTASES"/>
    <property type="match status" value="1"/>
</dbReference>
<proteinExistence type="predicted"/>
<name>A0AAV4F7J8_9GAST</name>
<reference evidence="1 2" key="1">
    <citation type="journal article" date="2021" name="Elife">
        <title>Chloroplast acquisition without the gene transfer in kleptoplastic sea slugs, Plakobranchus ocellatus.</title>
        <authorList>
            <person name="Maeda T."/>
            <person name="Takahashi S."/>
            <person name="Yoshida T."/>
            <person name="Shimamura S."/>
            <person name="Takaki Y."/>
            <person name="Nagai Y."/>
            <person name="Toyoda A."/>
            <person name="Suzuki Y."/>
            <person name="Arimoto A."/>
            <person name="Ishii H."/>
            <person name="Satoh N."/>
            <person name="Nishiyama T."/>
            <person name="Hasebe M."/>
            <person name="Maruyama T."/>
            <person name="Minagawa J."/>
            <person name="Obokata J."/>
            <person name="Shigenobu S."/>
        </authorList>
    </citation>
    <scope>NUCLEOTIDE SEQUENCE [LARGE SCALE GENOMIC DNA]</scope>
</reference>
<dbReference type="EMBL" id="BMAT01004151">
    <property type="protein sequence ID" value="GFR69328.1"/>
    <property type="molecule type" value="Genomic_DNA"/>
</dbReference>
<comment type="caution">
    <text evidence="1">The sequence shown here is derived from an EMBL/GenBank/DDBJ whole genome shotgun (WGS) entry which is preliminary data.</text>
</comment>
<keyword evidence="2" id="KW-1185">Reference proteome</keyword>
<gene>
    <name evidence="1" type="ORF">ElyMa_002047000</name>
</gene>
<dbReference type="AlphaFoldDB" id="A0AAV4F7J8"/>
<sequence length="151" mass="17069">MFKAVKELNKKQQENLKVEDTNGKLAINPNDTLNIVASFFKEKFQTETATEIEAFTGPLRKLHQPITKEEVKKSFDNLNNNRAPGEDGIHAELLKYGTQELNEQIAKLLNQTFERHENLDINAGELITIPKPGKPKGPPKNLRPITLLNTI</sequence>
<evidence type="ECO:0000313" key="2">
    <source>
        <dbReference type="Proteomes" id="UP000762676"/>
    </source>
</evidence>